<organism evidence="10 11">
    <name type="scientific">Candidatus Beckwithbacteria bacterium CG23_combo_of_CG06-09_8_20_14_all_34_8</name>
    <dbReference type="NCBI Taxonomy" id="1974497"/>
    <lineage>
        <taxon>Bacteria</taxon>
        <taxon>Candidatus Beckwithiibacteriota</taxon>
    </lineage>
</organism>
<dbReference type="Proteomes" id="UP000229459">
    <property type="component" value="Unassembled WGS sequence"/>
</dbReference>
<keyword evidence="5 8" id="KW-0812">Transmembrane</keyword>
<feature type="transmembrane region" description="Helical" evidence="8">
    <location>
        <begin position="329"/>
        <end position="346"/>
    </location>
</feature>
<evidence type="ECO:0000256" key="8">
    <source>
        <dbReference type="SAM" id="Phobius"/>
    </source>
</evidence>
<dbReference type="Pfam" id="PF13231">
    <property type="entry name" value="PMT_2"/>
    <property type="match status" value="1"/>
</dbReference>
<dbReference type="InterPro" id="IPR050297">
    <property type="entry name" value="LipidA_mod_glycosyltrf_83"/>
</dbReference>
<name>A0A2H0B6F2_9BACT</name>
<keyword evidence="3" id="KW-0328">Glycosyltransferase</keyword>
<evidence type="ECO:0000313" key="11">
    <source>
        <dbReference type="Proteomes" id="UP000229459"/>
    </source>
</evidence>
<evidence type="ECO:0000256" key="2">
    <source>
        <dbReference type="ARBA" id="ARBA00022475"/>
    </source>
</evidence>
<dbReference type="EMBL" id="PCSR01000047">
    <property type="protein sequence ID" value="PIP53239.1"/>
    <property type="molecule type" value="Genomic_DNA"/>
</dbReference>
<dbReference type="GO" id="GO:0016763">
    <property type="term" value="F:pentosyltransferase activity"/>
    <property type="evidence" value="ECO:0007669"/>
    <property type="project" value="TreeGrafter"/>
</dbReference>
<sequence length="510" mass="59571">MSKIISFISNYRASLLLLLISLIFRLAYGSHYVVFSQDVARDNLIIQKYINNHTYLVGYGPKASVYDFYLPPFYYQLHLIVSLITHSYPLVMKYLITIVESITPVILFLILSRILSQWKAYLLAILYLLSSLVLSISVNAWNPNMIPLFSTLALYTWIKIFIDKKYKWFILGILVTTLAIQLHYQAVVLTPFLLAISIWSLIKSKGSLKYILTGLTLSSLTMLPYVFAELNNGWHNTHQIINYFTQEHSRYFDQVSKINFFSDFIPSFLQRVLMGYHYNLLIGRLIFVFGLLFVLFNMTKKDRLAILMGIYMFSILIMLRVYKGDKLDYYMSTLFIVPPILIAFIWKYIKTPIFSIFIFVLIYYSGLYLGKSGNFNDLKTINSEQQLISQISSKKQFRVLFHNDDQINKYAYIFNNLSKTSNDSNYVLEVCESTSQCEPASRPICVNNMGYTYANILRTTQTNSLLFYNLQSRFILSQYQDTIKPLGYKLYEYDNAYGIDTVFPQAYNWY</sequence>
<protein>
    <recommendedName>
        <fullName evidence="9">Glycosyltransferase RgtA/B/C/D-like domain-containing protein</fullName>
    </recommendedName>
</protein>
<dbReference type="InterPro" id="IPR038731">
    <property type="entry name" value="RgtA/B/C-like"/>
</dbReference>
<evidence type="ECO:0000256" key="7">
    <source>
        <dbReference type="ARBA" id="ARBA00023136"/>
    </source>
</evidence>
<evidence type="ECO:0000313" key="10">
    <source>
        <dbReference type="EMBL" id="PIP53239.1"/>
    </source>
</evidence>
<feature type="transmembrane region" description="Helical" evidence="8">
    <location>
        <begin position="304"/>
        <end position="322"/>
    </location>
</feature>
<proteinExistence type="predicted"/>
<feature type="transmembrane region" description="Helical" evidence="8">
    <location>
        <begin position="169"/>
        <end position="202"/>
    </location>
</feature>
<feature type="transmembrane region" description="Helical" evidence="8">
    <location>
        <begin position="352"/>
        <end position="370"/>
    </location>
</feature>
<keyword evidence="6 8" id="KW-1133">Transmembrane helix</keyword>
<feature type="transmembrane region" description="Helical" evidence="8">
    <location>
        <begin position="118"/>
        <end position="138"/>
    </location>
</feature>
<evidence type="ECO:0000259" key="9">
    <source>
        <dbReference type="Pfam" id="PF13231"/>
    </source>
</evidence>
<evidence type="ECO:0000256" key="3">
    <source>
        <dbReference type="ARBA" id="ARBA00022676"/>
    </source>
</evidence>
<feature type="transmembrane region" description="Helical" evidence="8">
    <location>
        <begin position="91"/>
        <end position="111"/>
    </location>
</feature>
<evidence type="ECO:0000256" key="6">
    <source>
        <dbReference type="ARBA" id="ARBA00022989"/>
    </source>
</evidence>
<dbReference type="GO" id="GO:0009103">
    <property type="term" value="P:lipopolysaccharide biosynthetic process"/>
    <property type="evidence" value="ECO:0007669"/>
    <property type="project" value="UniProtKB-ARBA"/>
</dbReference>
<feature type="transmembrane region" description="Helical" evidence="8">
    <location>
        <begin position="278"/>
        <end position="298"/>
    </location>
</feature>
<feature type="domain" description="Glycosyltransferase RgtA/B/C/D-like" evidence="9">
    <location>
        <begin position="72"/>
        <end position="216"/>
    </location>
</feature>
<keyword evidence="2" id="KW-1003">Cell membrane</keyword>
<comment type="caution">
    <text evidence="10">The sequence shown here is derived from an EMBL/GenBank/DDBJ whole genome shotgun (WGS) entry which is preliminary data.</text>
</comment>
<dbReference type="PANTHER" id="PTHR33908:SF11">
    <property type="entry name" value="MEMBRANE PROTEIN"/>
    <property type="match status" value="1"/>
</dbReference>
<reference evidence="10 11" key="1">
    <citation type="submission" date="2017-09" db="EMBL/GenBank/DDBJ databases">
        <title>Depth-based differentiation of microbial function through sediment-hosted aquifers and enrichment of novel symbionts in the deep terrestrial subsurface.</title>
        <authorList>
            <person name="Probst A.J."/>
            <person name="Ladd B."/>
            <person name="Jarett J.K."/>
            <person name="Geller-Mcgrath D.E."/>
            <person name="Sieber C.M."/>
            <person name="Emerson J.B."/>
            <person name="Anantharaman K."/>
            <person name="Thomas B.C."/>
            <person name="Malmstrom R."/>
            <person name="Stieglmeier M."/>
            <person name="Klingl A."/>
            <person name="Woyke T."/>
            <person name="Ryan C.M."/>
            <person name="Banfield J.F."/>
        </authorList>
    </citation>
    <scope>NUCLEOTIDE SEQUENCE [LARGE SCALE GENOMIC DNA]</scope>
    <source>
        <strain evidence="10">CG23_combo_of_CG06-09_8_20_14_all_34_8</strain>
    </source>
</reference>
<comment type="subcellular location">
    <subcellularLocation>
        <location evidence="1">Cell membrane</location>
        <topology evidence="1">Multi-pass membrane protein</topology>
    </subcellularLocation>
</comment>
<evidence type="ECO:0000256" key="1">
    <source>
        <dbReference type="ARBA" id="ARBA00004651"/>
    </source>
</evidence>
<accession>A0A2H0B6F2</accession>
<dbReference type="GO" id="GO:0005886">
    <property type="term" value="C:plasma membrane"/>
    <property type="evidence" value="ECO:0007669"/>
    <property type="project" value="UniProtKB-SubCell"/>
</dbReference>
<gene>
    <name evidence="10" type="ORF">COX08_02095</name>
</gene>
<evidence type="ECO:0000256" key="4">
    <source>
        <dbReference type="ARBA" id="ARBA00022679"/>
    </source>
</evidence>
<keyword evidence="4" id="KW-0808">Transferase</keyword>
<feature type="transmembrane region" description="Helical" evidence="8">
    <location>
        <begin position="208"/>
        <end position="228"/>
    </location>
</feature>
<keyword evidence="7 8" id="KW-0472">Membrane</keyword>
<dbReference type="PANTHER" id="PTHR33908">
    <property type="entry name" value="MANNOSYLTRANSFERASE YKCB-RELATED"/>
    <property type="match status" value="1"/>
</dbReference>
<evidence type="ECO:0000256" key="5">
    <source>
        <dbReference type="ARBA" id="ARBA00022692"/>
    </source>
</evidence>
<dbReference type="AlphaFoldDB" id="A0A2H0B6F2"/>